<dbReference type="STRING" id="1271860.SAMN05216174_107272"/>
<dbReference type="Proteomes" id="UP000199501">
    <property type="component" value="Unassembled WGS sequence"/>
</dbReference>
<reference evidence="2" key="1">
    <citation type="submission" date="2016-10" db="EMBL/GenBank/DDBJ databases">
        <authorList>
            <person name="Varghese N."/>
            <person name="Submissions S."/>
        </authorList>
    </citation>
    <scope>NUCLEOTIDE SEQUENCE [LARGE SCALE GENOMIC DNA]</scope>
    <source>
        <strain evidence="2">IBRC-M 10403</strain>
    </source>
</reference>
<keyword evidence="2" id="KW-1185">Reference proteome</keyword>
<dbReference type="Gene3D" id="1.10.10.10">
    <property type="entry name" value="Winged helix-like DNA-binding domain superfamily/Winged helix DNA-binding domain"/>
    <property type="match status" value="1"/>
</dbReference>
<dbReference type="InterPro" id="IPR036388">
    <property type="entry name" value="WH-like_DNA-bd_sf"/>
</dbReference>
<dbReference type="RefSeq" id="WP_091451522.1">
    <property type="nucleotide sequence ID" value="NZ_FMZZ01000007.1"/>
</dbReference>
<dbReference type="SUPFAM" id="SSF46785">
    <property type="entry name" value="Winged helix' DNA-binding domain"/>
    <property type="match status" value="1"/>
</dbReference>
<organism evidence="1 2">
    <name type="scientific">Actinokineospora iranica</name>
    <dbReference type="NCBI Taxonomy" id="1271860"/>
    <lineage>
        <taxon>Bacteria</taxon>
        <taxon>Bacillati</taxon>
        <taxon>Actinomycetota</taxon>
        <taxon>Actinomycetes</taxon>
        <taxon>Pseudonocardiales</taxon>
        <taxon>Pseudonocardiaceae</taxon>
        <taxon>Actinokineospora</taxon>
    </lineage>
</organism>
<dbReference type="InterPro" id="IPR011991">
    <property type="entry name" value="ArsR-like_HTH"/>
</dbReference>
<accession>A0A1G6S9J0</accession>
<dbReference type="OrthoDB" id="3808065at2"/>
<sequence>MLRIHFTSADVSRISVADGPDPLWEALLSLHLLQERDSSLVFGEWRRLVRKARPARVRLLLELAPPVGYSPDFLTPGRGDGDLGTLVDRMLSTPRRNLRDDLTHLVRERPVTPWTRSLASGDLGALEQLRMAMTTYYETAIGPYLTRMRTQIEADRTRRARALLDGGVDRLLSTLHPSARWDSPVLTVLQYTDQDLYLGGRGLVLLPSLFCRGHPITLKDDGRAPVLVYSITPSLGWLNATDPVAADPVAGLLGPTRATCLRACVQPRTTTDLARHGGISLSAASRQATALREAGLVATFRHRNMAHHQITALGIAVLNSELPV</sequence>
<proteinExistence type="predicted"/>
<dbReference type="AlphaFoldDB" id="A0A1G6S9J0"/>
<evidence type="ECO:0000313" key="2">
    <source>
        <dbReference type="Proteomes" id="UP000199501"/>
    </source>
</evidence>
<protein>
    <recommendedName>
        <fullName evidence="3">Helix-turn-helix domain-containing protein</fullName>
    </recommendedName>
</protein>
<gene>
    <name evidence="1" type="ORF">SAMN05216174_107272</name>
</gene>
<dbReference type="InterPro" id="IPR036390">
    <property type="entry name" value="WH_DNA-bd_sf"/>
</dbReference>
<evidence type="ECO:0000313" key="1">
    <source>
        <dbReference type="EMBL" id="SDD12836.1"/>
    </source>
</evidence>
<evidence type="ECO:0008006" key="3">
    <source>
        <dbReference type="Google" id="ProtNLM"/>
    </source>
</evidence>
<dbReference type="CDD" id="cd00090">
    <property type="entry name" value="HTH_ARSR"/>
    <property type="match status" value="1"/>
</dbReference>
<name>A0A1G6S9J0_9PSEU</name>
<dbReference type="EMBL" id="FMZZ01000007">
    <property type="protein sequence ID" value="SDD12836.1"/>
    <property type="molecule type" value="Genomic_DNA"/>
</dbReference>